<dbReference type="InterPro" id="IPR011990">
    <property type="entry name" value="TPR-like_helical_dom_sf"/>
</dbReference>
<dbReference type="Gene3D" id="1.25.40.10">
    <property type="entry name" value="Tetratricopeptide repeat domain"/>
    <property type="match status" value="1"/>
</dbReference>
<evidence type="ECO:0000313" key="1">
    <source>
        <dbReference type="EMBL" id="CRX39090.1"/>
    </source>
</evidence>
<gene>
    <name evidence="1" type="ORF">ELAC_1763</name>
</gene>
<protein>
    <recommendedName>
        <fullName evidence="3">Tetratricopeptide repeat protein</fullName>
    </recommendedName>
</protein>
<dbReference type="SUPFAM" id="SSF56281">
    <property type="entry name" value="Metallo-hydrolase/oxidoreductase"/>
    <property type="match status" value="1"/>
</dbReference>
<evidence type="ECO:0008006" key="3">
    <source>
        <dbReference type="Google" id="ProtNLM"/>
    </source>
</evidence>
<organism evidence="1 2">
    <name type="scientific">Estrella lausannensis</name>
    <dbReference type="NCBI Taxonomy" id="483423"/>
    <lineage>
        <taxon>Bacteria</taxon>
        <taxon>Pseudomonadati</taxon>
        <taxon>Chlamydiota</taxon>
        <taxon>Chlamydiia</taxon>
        <taxon>Parachlamydiales</taxon>
        <taxon>Candidatus Criblamydiaceae</taxon>
        <taxon>Estrella</taxon>
    </lineage>
</organism>
<dbReference type="SUPFAM" id="SSF48452">
    <property type="entry name" value="TPR-like"/>
    <property type="match status" value="1"/>
</dbReference>
<keyword evidence="2" id="KW-1185">Reference proteome</keyword>
<dbReference type="EMBL" id="CWGJ01000025">
    <property type="protein sequence ID" value="CRX39090.1"/>
    <property type="molecule type" value="Genomic_DNA"/>
</dbReference>
<reference evidence="2" key="1">
    <citation type="submission" date="2015-06" db="EMBL/GenBank/DDBJ databases">
        <authorList>
            <person name="Bertelli C."/>
        </authorList>
    </citation>
    <scope>NUCLEOTIDE SEQUENCE [LARGE SCALE GENOMIC DNA]</scope>
    <source>
        <strain evidence="2">CRIB-30</strain>
    </source>
</reference>
<sequence length="626" mass="71305">MKETATIFTDYLKKTQQLGLNSNPEFVVGYIQNQLDLPQDPFFELLLQGDLAFYTNDYKSALKYYLQVKDITDAPFFCHRASAMLSSELGQKTKALVFANKALKLHPEDPCTLKILEELLKNFDEEKAQQVRDLHDKIRSCKDLESLPLLFSDIRSLAEQNLKELMSAPEKETEELFALGAPSKDKEHKNRTLEDGELTFKSLDSPIAKDMLKEFLTESTLKHRPPPPESLELSRITAMLEEHATSSKLQHPKYSDGLTGRSLESGMILKLEEYSRRYQKLLEDYLEEVSSREKCQDNCLFAFNTWSKDIKDLPIPGHLDPRKSISDGIFLRFKGKGIAINPGRHFLAELHSRSFSLLDINYVIVTHSKREALQDIAHIYDLTSQLNRLLGKPHVIHYYFNRATYQEMIQILKPRYRQEKSSLHCLELYLDTPDVERIELQEGITLGYFLTAQTFNPFSPVESLNLGLKLELQDNNLTRTIAYVSSTHWTPLLGHHIGSVDLLLSGFGTTQPSDLKKERYLDDCLGYYGTLSLLQEAPPTLALLTEFNKTVAGARLEIVKKIREDISTESSETTVLPADPGLNIDLEKMLIQCSITKEWIAPHLAKIVQASDPLGNLQYLSPSSYI</sequence>
<dbReference type="InterPro" id="IPR036866">
    <property type="entry name" value="RibonucZ/Hydroxyglut_hydro"/>
</dbReference>
<dbReference type="AlphaFoldDB" id="A0A0H5E714"/>
<accession>A0A0H5E714</accession>
<dbReference type="RefSeq" id="WP_098038942.1">
    <property type="nucleotide sequence ID" value="NZ_CWGJ01000025.1"/>
</dbReference>
<proteinExistence type="predicted"/>
<name>A0A0H5E714_9BACT</name>
<evidence type="ECO:0000313" key="2">
    <source>
        <dbReference type="Proteomes" id="UP000220251"/>
    </source>
</evidence>
<dbReference type="OrthoDB" id="19930at2"/>
<dbReference type="Proteomes" id="UP000220251">
    <property type="component" value="Unassembled WGS sequence"/>
</dbReference>